<dbReference type="RefSeq" id="WP_072943769.1">
    <property type="nucleotide sequence ID" value="NZ_FQWO01000006.1"/>
</dbReference>
<dbReference type="AlphaFoldDB" id="A0A1M5PRS9"/>
<evidence type="ECO:0000259" key="1">
    <source>
        <dbReference type="Pfam" id="PF18135"/>
    </source>
</evidence>
<evidence type="ECO:0000313" key="5">
    <source>
        <dbReference type="Proteomes" id="UP000237771"/>
    </source>
</evidence>
<evidence type="ECO:0000313" key="2">
    <source>
        <dbReference type="EMBL" id="PRZ26587.1"/>
    </source>
</evidence>
<dbReference type="InterPro" id="IPR041635">
    <property type="entry name" value="Type_ISP_LLaBIII_C"/>
</dbReference>
<keyword evidence="5" id="KW-1185">Reference proteome</keyword>
<evidence type="ECO:0000313" key="3">
    <source>
        <dbReference type="EMBL" id="SHH04229.1"/>
    </source>
</evidence>
<sequence>MTLKQNFQNINSTYKREMILDGIVNLEDLMNSIVIDAKEGKSRVTARESNLGLEIVKQIENRFDLTFVPEKENGNLCFVNNNDELRDEFVQSFSPIDVLDYLYAVLHSTKSKNVHQAFLEMDFSKISYPKTISGFRSLTVLGRKLRQIHLLESSKVNLAETVRLTKAIDAVDIIDCETKL</sequence>
<proteinExistence type="predicted"/>
<dbReference type="Proteomes" id="UP000237771">
    <property type="component" value="Unassembled WGS sequence"/>
</dbReference>
<dbReference type="EMBL" id="PVUB01000002">
    <property type="protein sequence ID" value="PRZ26587.1"/>
    <property type="molecule type" value="Genomic_DNA"/>
</dbReference>
<organism evidence="3 4">
    <name type="scientific">Flavobacterium granuli</name>
    <dbReference type="NCBI Taxonomy" id="280093"/>
    <lineage>
        <taxon>Bacteria</taxon>
        <taxon>Pseudomonadati</taxon>
        <taxon>Bacteroidota</taxon>
        <taxon>Flavobacteriia</taxon>
        <taxon>Flavobacteriales</taxon>
        <taxon>Flavobacteriaceae</taxon>
        <taxon>Flavobacterium</taxon>
    </lineage>
</organism>
<dbReference type="OrthoDB" id="9759819at2"/>
<protein>
    <recommendedName>
        <fullName evidence="1">Type ISP restriction-modification enzyme LLaBIII C-terminal specificity domain-containing protein</fullName>
    </recommendedName>
</protein>
<reference evidence="2 5" key="3">
    <citation type="submission" date="2018-03" db="EMBL/GenBank/DDBJ databases">
        <title>Genomic Encyclopedia of Archaeal and Bacterial Type Strains, Phase II (KMG-II): from individual species to whole genera.</title>
        <authorList>
            <person name="Goeker M."/>
        </authorList>
    </citation>
    <scope>NUCLEOTIDE SEQUENCE [LARGE SCALE GENOMIC DNA]</scope>
    <source>
        <strain evidence="2 5">DSM 17797</strain>
    </source>
</reference>
<gene>
    <name evidence="2" type="ORF">BC624_102566</name>
    <name evidence="3" type="ORF">SAMN05443373_106163</name>
</gene>
<dbReference type="Proteomes" id="UP000184384">
    <property type="component" value="Unassembled WGS sequence"/>
</dbReference>
<name>A0A1M5PRS9_9FLAO</name>
<reference evidence="4" key="1">
    <citation type="submission" date="2016-11" db="EMBL/GenBank/DDBJ databases">
        <authorList>
            <person name="Varghese N."/>
            <person name="Submissions S."/>
        </authorList>
    </citation>
    <scope>NUCLEOTIDE SEQUENCE [LARGE SCALE GENOMIC DNA]</scope>
    <source>
        <strain evidence="4">DSM 19729</strain>
    </source>
</reference>
<dbReference type="EMBL" id="FQWO01000006">
    <property type="protein sequence ID" value="SHH04229.1"/>
    <property type="molecule type" value="Genomic_DNA"/>
</dbReference>
<feature type="domain" description="Type ISP restriction-modification enzyme LLaBIII C-terminal specificity" evidence="1">
    <location>
        <begin position="46"/>
        <end position="160"/>
    </location>
</feature>
<accession>A0A1M5PRS9</accession>
<dbReference type="Pfam" id="PF18135">
    <property type="entry name" value="Type_ISP_C"/>
    <property type="match status" value="1"/>
</dbReference>
<reference evidence="3" key="2">
    <citation type="submission" date="2016-11" db="EMBL/GenBank/DDBJ databases">
        <authorList>
            <person name="Jaros S."/>
            <person name="Januszkiewicz K."/>
            <person name="Wedrychowicz H."/>
        </authorList>
    </citation>
    <scope>NUCLEOTIDE SEQUENCE [LARGE SCALE GENOMIC DNA]</scope>
    <source>
        <strain evidence="3">DSM 19729</strain>
    </source>
</reference>
<dbReference type="STRING" id="280093.SAMN05443373_106163"/>
<evidence type="ECO:0000313" key="4">
    <source>
        <dbReference type="Proteomes" id="UP000184384"/>
    </source>
</evidence>